<dbReference type="OMA" id="PIWWHIS"/>
<dbReference type="InterPro" id="IPR016024">
    <property type="entry name" value="ARM-type_fold"/>
</dbReference>
<dbReference type="GeneTree" id="ENSGT00390000004791"/>
<accession>A0A8D0L8Y0</accession>
<name>A0A8D0L8Y0_SPHPU</name>
<dbReference type="Pfam" id="PF14868">
    <property type="entry name" value="DUF4487"/>
    <property type="match status" value="1"/>
</dbReference>
<evidence type="ECO:0000313" key="1">
    <source>
        <dbReference type="Ensembl" id="ENSSPUP00000017426.1"/>
    </source>
</evidence>
<dbReference type="PANTHER" id="PTHR16071">
    <property type="entry name" value="CHROMOSOME 1 OPEN READING FRAME 112"/>
    <property type="match status" value="1"/>
</dbReference>
<keyword evidence="2" id="KW-1185">Reference proteome</keyword>
<protein>
    <submittedName>
        <fullName evidence="1">Uncharacterized protein</fullName>
    </submittedName>
</protein>
<dbReference type="InterPro" id="IPR027902">
    <property type="entry name" value="DUF4487"/>
</dbReference>
<reference evidence="1" key="1">
    <citation type="submission" date="2025-08" db="UniProtKB">
        <authorList>
            <consortium name="Ensembl"/>
        </authorList>
    </citation>
    <scope>IDENTIFICATION</scope>
</reference>
<proteinExistence type="predicted"/>
<dbReference type="PANTHER" id="PTHR16071:SF2">
    <property type="entry name" value="FIGNL1-INTERACTING REGULATOR OF RECOMBINATION AND MITOSIS"/>
    <property type="match status" value="1"/>
</dbReference>
<dbReference type="Ensembl" id="ENSSPUT00000018555.1">
    <property type="protein sequence ID" value="ENSSPUP00000017426.1"/>
    <property type="gene ID" value="ENSSPUG00000013474.1"/>
</dbReference>
<dbReference type="SUPFAM" id="SSF48371">
    <property type="entry name" value="ARM repeat"/>
    <property type="match status" value="1"/>
</dbReference>
<reference evidence="1" key="2">
    <citation type="submission" date="2025-09" db="UniProtKB">
        <authorList>
            <consortium name="Ensembl"/>
        </authorList>
    </citation>
    <scope>IDENTIFICATION</scope>
</reference>
<dbReference type="AlphaFoldDB" id="A0A8D0L8Y0"/>
<dbReference type="Proteomes" id="UP000694392">
    <property type="component" value="Unplaced"/>
</dbReference>
<evidence type="ECO:0000313" key="2">
    <source>
        <dbReference type="Proteomes" id="UP000694392"/>
    </source>
</evidence>
<organism evidence="1 2">
    <name type="scientific">Sphenodon punctatus</name>
    <name type="common">Tuatara</name>
    <name type="synonym">Hatteria punctata</name>
    <dbReference type="NCBI Taxonomy" id="8508"/>
    <lineage>
        <taxon>Eukaryota</taxon>
        <taxon>Metazoa</taxon>
        <taxon>Chordata</taxon>
        <taxon>Craniata</taxon>
        <taxon>Vertebrata</taxon>
        <taxon>Euteleostomi</taxon>
        <taxon>Lepidosauria</taxon>
        <taxon>Sphenodontia</taxon>
        <taxon>Sphenodontidae</taxon>
        <taxon>Sphenodon</taxon>
    </lineage>
</organism>
<sequence length="341" mass="37835">MLFLMAADHQVEFAQNFLPKEAENLPIWWHISLKALTPELRKQVTEQLCMVGLAQCRQWLSGRHILGDLASMNAALSVLLVTCSSAGDTLEKEQQVAILGVAGQLWAVLQVEEVASQPYLQQTLCLLLLLLEIFIQMLEPQLLIQIFTLQTSLLQMNPPDHVNLASLEFLSSMGKPFIPLVIQGQILPKLAGLFVSLLASSTWLIHQHALEAFTQFAEETSHEDLVPQCLHSEETKNKVVCFLAKTRQVEETAKQEQALLKASLLKMEADGERNSALEPLAKRACRSPCERQYKAATETVAGALEAMRLLLQKGQPPAWLAGKLEDLQTALTVLKNSAKQS</sequence>